<organism evidence="4">
    <name type="scientific">Soboliphyme baturini</name>
    <dbReference type="NCBI Taxonomy" id="241478"/>
    <lineage>
        <taxon>Eukaryota</taxon>
        <taxon>Metazoa</taxon>
        <taxon>Ecdysozoa</taxon>
        <taxon>Nematoda</taxon>
        <taxon>Enoplea</taxon>
        <taxon>Dorylaimia</taxon>
        <taxon>Dioctophymatida</taxon>
        <taxon>Dioctophymatoidea</taxon>
        <taxon>Soboliphymatidae</taxon>
        <taxon>Soboliphyme</taxon>
    </lineage>
</organism>
<dbReference type="WBParaSite" id="SBAD_0001004901-mRNA-1">
    <property type="protein sequence ID" value="SBAD_0001004901-mRNA-1"/>
    <property type="gene ID" value="SBAD_0001004901"/>
</dbReference>
<accession>A0A183J1F2</accession>
<feature type="chain" id="PRO_5043140326" evidence="1">
    <location>
        <begin position="21"/>
        <end position="71"/>
    </location>
</feature>
<name>A0A183J1F2_9BILA</name>
<sequence length="71" mass="7985">MRRHIARVLIVFNKFTAVLTLDDDGQRRTVLPRSLIAQRPAGRAIRSVRWAAGHLVGWVAFEAFGCNNVVN</sequence>
<feature type="signal peptide" evidence="1">
    <location>
        <begin position="1"/>
        <end position="20"/>
    </location>
</feature>
<dbReference type="Proteomes" id="UP000270296">
    <property type="component" value="Unassembled WGS sequence"/>
</dbReference>
<dbReference type="EMBL" id="UZAM01013054">
    <property type="protein sequence ID" value="VDP25132.1"/>
    <property type="molecule type" value="Genomic_DNA"/>
</dbReference>
<keyword evidence="1" id="KW-0732">Signal</keyword>
<evidence type="ECO:0000313" key="3">
    <source>
        <dbReference type="Proteomes" id="UP000270296"/>
    </source>
</evidence>
<dbReference type="AlphaFoldDB" id="A0A183J1F2"/>
<proteinExistence type="predicted"/>
<keyword evidence="3" id="KW-1185">Reference proteome</keyword>
<evidence type="ECO:0000313" key="2">
    <source>
        <dbReference type="EMBL" id="VDP25132.1"/>
    </source>
</evidence>
<evidence type="ECO:0000313" key="4">
    <source>
        <dbReference type="WBParaSite" id="SBAD_0001004901-mRNA-1"/>
    </source>
</evidence>
<gene>
    <name evidence="2" type="ORF">SBAD_LOCUS9701</name>
</gene>
<reference evidence="2 3" key="2">
    <citation type="submission" date="2018-11" db="EMBL/GenBank/DDBJ databases">
        <authorList>
            <consortium name="Pathogen Informatics"/>
        </authorList>
    </citation>
    <scope>NUCLEOTIDE SEQUENCE [LARGE SCALE GENOMIC DNA]</scope>
</reference>
<reference evidence="4" key="1">
    <citation type="submission" date="2016-06" db="UniProtKB">
        <authorList>
            <consortium name="WormBaseParasite"/>
        </authorList>
    </citation>
    <scope>IDENTIFICATION</scope>
</reference>
<evidence type="ECO:0000256" key="1">
    <source>
        <dbReference type="SAM" id="SignalP"/>
    </source>
</evidence>
<protein>
    <submittedName>
        <fullName evidence="4">Transposase</fullName>
    </submittedName>
</protein>